<protein>
    <submittedName>
        <fullName evidence="7">Processive 1,2-diacylglycerol beta-glucosyltransferase</fullName>
    </submittedName>
</protein>
<dbReference type="PANTHER" id="PTHR43025:SF3">
    <property type="entry name" value="MONOGALACTOSYLDIACYLGLYCEROL SYNTHASE 1, CHLOROPLASTIC"/>
    <property type="match status" value="1"/>
</dbReference>
<dbReference type="RefSeq" id="WP_075443816.1">
    <property type="nucleotide sequence ID" value="NZ_FOQK01000013.1"/>
</dbReference>
<accession>A0A1I3F7B6</accession>
<evidence type="ECO:0000313" key="8">
    <source>
        <dbReference type="Proteomes" id="UP000183639"/>
    </source>
</evidence>
<dbReference type="Gene3D" id="3.40.50.2000">
    <property type="entry name" value="Glycogen Phosphorylase B"/>
    <property type="match status" value="1"/>
</dbReference>
<dbReference type="OrthoDB" id="9815663at2"/>
<sequence length="377" mass="41164">MKADRILILTASIGSGHIKAAEAVAKEMQRQLPEAVLTTVDFMARDTAWLHWLMKKIYLVMLAFVPNLYDVFYKVSGGAASGSLVQSAFAAVMQPVVKRLIRRYEPTAIICTHPFPEGAVSLWKRRQHSQLPLAVVMTDYSLHQIWLYPQVDQYFMATAAMQAEMTACGFAAETLQATGIPVDSNLRSLPPKAELRQRFSLPLEQPTVLLMGGGLGLGGIQATLQALEKLPQQLTLLVIAGRNARLLNEVRAFARTSHHLVKLWGYTDKAHELMRAADLLITKPGALTISEAFVLGLPMLLHDPIPGPETENAVYATRHGAAVWLHPGEKLAPAVQELFAEGCLQAMSERALACARPEAAQKIACAIAAFIQADSGQ</sequence>
<dbReference type="AlphaFoldDB" id="A0A1I3F7B6"/>
<feature type="domain" description="Diacylglycerol glucosyltransferase N-terminal" evidence="6">
    <location>
        <begin position="17"/>
        <end position="182"/>
    </location>
</feature>
<dbReference type="Proteomes" id="UP000183639">
    <property type="component" value="Unassembled WGS sequence"/>
</dbReference>
<reference evidence="7 8" key="1">
    <citation type="submission" date="2016-10" db="EMBL/GenBank/DDBJ databases">
        <authorList>
            <person name="de Groot N.N."/>
        </authorList>
    </citation>
    <scope>NUCLEOTIDE SEQUENCE [LARGE SCALE GENOMIC DNA]</scope>
    <source>
        <strain evidence="7 8">Z108</strain>
    </source>
</reference>
<evidence type="ECO:0000259" key="6">
    <source>
        <dbReference type="Pfam" id="PF06925"/>
    </source>
</evidence>
<dbReference type="EMBL" id="FOQK01000013">
    <property type="protein sequence ID" value="SFI07102.1"/>
    <property type="molecule type" value="Genomic_DNA"/>
</dbReference>
<proteinExistence type="inferred from homology"/>
<dbReference type="InterPro" id="IPR007235">
    <property type="entry name" value="Glyco_trans_28_C"/>
</dbReference>
<dbReference type="InterPro" id="IPR009695">
    <property type="entry name" value="Diacylglyc_glucosyltr_N"/>
</dbReference>
<dbReference type="GO" id="GO:0016020">
    <property type="term" value="C:membrane"/>
    <property type="evidence" value="ECO:0007669"/>
    <property type="project" value="UniProtKB-SubCell"/>
</dbReference>
<feature type="domain" description="Glycosyl transferase family 28 C-terminal" evidence="5">
    <location>
        <begin position="207"/>
        <end position="361"/>
    </location>
</feature>
<comment type="similarity">
    <text evidence="2">Belongs to the glycosyltransferase 28 family.</text>
</comment>
<dbReference type="GO" id="GO:0016758">
    <property type="term" value="F:hexosyltransferase activity"/>
    <property type="evidence" value="ECO:0007669"/>
    <property type="project" value="InterPro"/>
</dbReference>
<evidence type="ECO:0000256" key="3">
    <source>
        <dbReference type="ARBA" id="ARBA00022676"/>
    </source>
</evidence>
<evidence type="ECO:0000256" key="1">
    <source>
        <dbReference type="ARBA" id="ARBA00004370"/>
    </source>
</evidence>
<evidence type="ECO:0000259" key="5">
    <source>
        <dbReference type="Pfam" id="PF04101"/>
    </source>
</evidence>
<gene>
    <name evidence="7" type="ORF">SAMN04487861_11361</name>
</gene>
<evidence type="ECO:0000256" key="4">
    <source>
        <dbReference type="ARBA" id="ARBA00022679"/>
    </source>
</evidence>
<organism evidence="7 8">
    <name type="scientific">Selenomonas ruminantium</name>
    <dbReference type="NCBI Taxonomy" id="971"/>
    <lineage>
        <taxon>Bacteria</taxon>
        <taxon>Bacillati</taxon>
        <taxon>Bacillota</taxon>
        <taxon>Negativicutes</taxon>
        <taxon>Selenomonadales</taxon>
        <taxon>Selenomonadaceae</taxon>
        <taxon>Selenomonas</taxon>
    </lineage>
</organism>
<dbReference type="GO" id="GO:0009247">
    <property type="term" value="P:glycolipid biosynthetic process"/>
    <property type="evidence" value="ECO:0007669"/>
    <property type="project" value="InterPro"/>
</dbReference>
<dbReference type="Pfam" id="PF04101">
    <property type="entry name" value="Glyco_tran_28_C"/>
    <property type="match status" value="1"/>
</dbReference>
<name>A0A1I3F7B6_SELRU</name>
<dbReference type="InterPro" id="IPR050519">
    <property type="entry name" value="Glycosyltransf_28_UgtP"/>
</dbReference>
<comment type="subcellular location">
    <subcellularLocation>
        <location evidence="1">Membrane</location>
    </subcellularLocation>
</comment>
<keyword evidence="4 7" id="KW-0808">Transferase</keyword>
<dbReference type="PANTHER" id="PTHR43025">
    <property type="entry name" value="MONOGALACTOSYLDIACYLGLYCEROL SYNTHASE"/>
    <property type="match status" value="1"/>
</dbReference>
<evidence type="ECO:0000256" key="2">
    <source>
        <dbReference type="ARBA" id="ARBA00006962"/>
    </source>
</evidence>
<dbReference type="SUPFAM" id="SSF53756">
    <property type="entry name" value="UDP-Glycosyltransferase/glycogen phosphorylase"/>
    <property type="match status" value="1"/>
</dbReference>
<keyword evidence="3" id="KW-0328">Glycosyltransferase</keyword>
<evidence type="ECO:0000313" key="7">
    <source>
        <dbReference type="EMBL" id="SFI07102.1"/>
    </source>
</evidence>
<dbReference type="Pfam" id="PF06925">
    <property type="entry name" value="MGDG_synth"/>
    <property type="match status" value="1"/>
</dbReference>